<dbReference type="EC" id="2.7.1.24" evidence="8 9"/>
<proteinExistence type="inferred from homology"/>
<dbReference type="GO" id="GO:0004140">
    <property type="term" value="F:dephospho-CoA kinase activity"/>
    <property type="evidence" value="ECO:0007669"/>
    <property type="project" value="UniProtKB-UniRule"/>
</dbReference>
<dbReference type="InterPro" id="IPR027417">
    <property type="entry name" value="P-loop_NTPase"/>
</dbReference>
<keyword evidence="2 8" id="KW-0963">Cytoplasm</keyword>
<evidence type="ECO:0000256" key="9">
    <source>
        <dbReference type="NCBIfam" id="TIGR00152"/>
    </source>
</evidence>
<dbReference type="GO" id="GO:0015937">
    <property type="term" value="P:coenzyme A biosynthetic process"/>
    <property type="evidence" value="ECO:0007669"/>
    <property type="project" value="UniProtKB-UniRule"/>
</dbReference>
<feature type="binding site" evidence="8">
    <location>
        <begin position="12"/>
        <end position="17"/>
    </location>
    <ligand>
        <name>ATP</name>
        <dbReference type="ChEBI" id="CHEBI:30616"/>
    </ligand>
</feature>
<dbReference type="KEGG" id="axl:AXY_09420"/>
<protein>
    <recommendedName>
        <fullName evidence="8 9">Dephospho-CoA kinase</fullName>
        <ecNumber evidence="8 9">2.7.1.24</ecNumber>
    </recommendedName>
    <alternativeName>
        <fullName evidence="8">Dephosphocoenzyme A kinase</fullName>
    </alternativeName>
</protein>
<evidence type="ECO:0000256" key="5">
    <source>
        <dbReference type="ARBA" id="ARBA00022777"/>
    </source>
</evidence>
<evidence type="ECO:0000256" key="2">
    <source>
        <dbReference type="ARBA" id="ARBA00022490"/>
    </source>
</evidence>
<dbReference type="GO" id="GO:0005524">
    <property type="term" value="F:ATP binding"/>
    <property type="evidence" value="ECO:0007669"/>
    <property type="project" value="UniProtKB-UniRule"/>
</dbReference>
<evidence type="ECO:0000256" key="7">
    <source>
        <dbReference type="ARBA" id="ARBA00022993"/>
    </source>
</evidence>
<dbReference type="FunFam" id="3.40.50.300:FF:000991">
    <property type="entry name" value="Dephospho-CoA kinase"/>
    <property type="match status" value="1"/>
</dbReference>
<evidence type="ECO:0000256" key="4">
    <source>
        <dbReference type="ARBA" id="ARBA00022741"/>
    </source>
</evidence>
<dbReference type="InterPro" id="IPR001977">
    <property type="entry name" value="Depp_CoAkinase"/>
</dbReference>
<keyword evidence="7 8" id="KW-0173">Coenzyme A biosynthesis</keyword>
<organism evidence="10 11">
    <name type="scientific">Amphibacillus xylanus (strain ATCC 51415 / DSM 6626 / JCM 7361 / LMG 17667 / NBRC 15112 / Ep01)</name>
    <dbReference type="NCBI Taxonomy" id="698758"/>
    <lineage>
        <taxon>Bacteria</taxon>
        <taxon>Bacillati</taxon>
        <taxon>Bacillota</taxon>
        <taxon>Bacilli</taxon>
        <taxon>Bacillales</taxon>
        <taxon>Bacillaceae</taxon>
        <taxon>Amphibacillus</taxon>
    </lineage>
</organism>
<keyword evidence="3 8" id="KW-0808">Transferase</keyword>
<comment type="function">
    <text evidence="8">Catalyzes the phosphorylation of the 3'-hydroxyl group of dephosphocoenzyme A to form coenzyme A.</text>
</comment>
<evidence type="ECO:0000313" key="11">
    <source>
        <dbReference type="Proteomes" id="UP000006294"/>
    </source>
</evidence>
<comment type="catalytic activity">
    <reaction evidence="8">
        <text>3'-dephospho-CoA + ATP = ADP + CoA + H(+)</text>
        <dbReference type="Rhea" id="RHEA:18245"/>
        <dbReference type="ChEBI" id="CHEBI:15378"/>
        <dbReference type="ChEBI" id="CHEBI:30616"/>
        <dbReference type="ChEBI" id="CHEBI:57287"/>
        <dbReference type="ChEBI" id="CHEBI:57328"/>
        <dbReference type="ChEBI" id="CHEBI:456216"/>
        <dbReference type="EC" id="2.7.1.24"/>
    </reaction>
</comment>
<keyword evidence="11" id="KW-1185">Reference proteome</keyword>
<evidence type="ECO:0000313" key="10">
    <source>
        <dbReference type="EMBL" id="BAM47074.1"/>
    </source>
</evidence>
<evidence type="ECO:0000256" key="6">
    <source>
        <dbReference type="ARBA" id="ARBA00022840"/>
    </source>
</evidence>
<dbReference type="PANTHER" id="PTHR10695:SF46">
    <property type="entry name" value="BIFUNCTIONAL COENZYME A SYNTHASE-RELATED"/>
    <property type="match status" value="1"/>
</dbReference>
<dbReference type="PANTHER" id="PTHR10695">
    <property type="entry name" value="DEPHOSPHO-COA KINASE-RELATED"/>
    <property type="match status" value="1"/>
</dbReference>
<evidence type="ECO:0000256" key="8">
    <source>
        <dbReference type="HAMAP-Rule" id="MF_00376"/>
    </source>
</evidence>
<dbReference type="UniPathway" id="UPA00241">
    <property type="reaction ID" value="UER00356"/>
</dbReference>
<dbReference type="NCBIfam" id="TIGR00152">
    <property type="entry name" value="dephospho-CoA kinase"/>
    <property type="match status" value="1"/>
</dbReference>
<dbReference type="OrthoDB" id="9812943at2"/>
<accession>K0IXE8</accession>
<dbReference type="HAMAP" id="MF_00376">
    <property type="entry name" value="Dephospho_CoA_kinase"/>
    <property type="match status" value="1"/>
</dbReference>
<dbReference type="STRING" id="698758.AXY_09420"/>
<name>K0IXE8_AMPXN</name>
<keyword evidence="4 8" id="KW-0547">Nucleotide-binding</keyword>
<dbReference type="AlphaFoldDB" id="K0IXE8"/>
<dbReference type="Pfam" id="PF01121">
    <property type="entry name" value="CoaE"/>
    <property type="match status" value="1"/>
</dbReference>
<dbReference type="Gene3D" id="3.40.50.300">
    <property type="entry name" value="P-loop containing nucleotide triphosphate hydrolases"/>
    <property type="match status" value="1"/>
</dbReference>
<keyword evidence="5 8" id="KW-0418">Kinase</keyword>
<dbReference type="CDD" id="cd02022">
    <property type="entry name" value="DPCK"/>
    <property type="match status" value="1"/>
</dbReference>
<evidence type="ECO:0000256" key="3">
    <source>
        <dbReference type="ARBA" id="ARBA00022679"/>
    </source>
</evidence>
<dbReference type="PATRIC" id="fig|698758.3.peg.937"/>
<comment type="similarity">
    <text evidence="1 8">Belongs to the CoaE family.</text>
</comment>
<dbReference type="GO" id="GO:0005737">
    <property type="term" value="C:cytoplasm"/>
    <property type="evidence" value="ECO:0007669"/>
    <property type="project" value="UniProtKB-SubCell"/>
</dbReference>
<dbReference type="HOGENOM" id="CLU_057180_0_0_9"/>
<dbReference type="EMBL" id="AP012050">
    <property type="protein sequence ID" value="BAM47074.1"/>
    <property type="molecule type" value="Genomic_DNA"/>
</dbReference>
<dbReference type="RefSeq" id="WP_015009679.1">
    <property type="nucleotide sequence ID" value="NC_018704.1"/>
</dbReference>
<dbReference type="Proteomes" id="UP000006294">
    <property type="component" value="Chromosome"/>
</dbReference>
<reference evidence="10 11" key="1">
    <citation type="submission" date="2011-01" db="EMBL/GenBank/DDBJ databases">
        <title>Whole genome sequence of Amphibacillus xylinus NBRC 15112.</title>
        <authorList>
            <person name="Nakazawa H."/>
            <person name="Katano Y."/>
            <person name="Nakamura S."/>
            <person name="Sasagawa M."/>
            <person name="Fukada J."/>
            <person name="Arai T."/>
            <person name="Sasakura N."/>
            <person name="Mochizuki D."/>
            <person name="Hosoyama A."/>
            <person name="Harada K."/>
            <person name="Horikawa H."/>
            <person name="Kato Y."/>
            <person name="Harada T."/>
            <person name="Sasaki K."/>
            <person name="Sekiguchi M."/>
            <person name="Hodoyama M."/>
            <person name="Nishiko R."/>
            <person name="Narita H."/>
            <person name="Hanamaki A."/>
            <person name="Hata C."/>
            <person name="Konno Y."/>
            <person name="Niimura Y."/>
            <person name="Yamazaki S."/>
            <person name="Fujita N."/>
        </authorList>
    </citation>
    <scope>NUCLEOTIDE SEQUENCE [LARGE SCALE GENOMIC DNA]</scope>
    <source>
        <strain evidence="11">ATCC 51415 / DSM 6626 / JCM 7361 / LMG 17667 / NBRC 15112 / Ep01</strain>
    </source>
</reference>
<dbReference type="eggNOG" id="COG0237">
    <property type="taxonomic scope" value="Bacteria"/>
</dbReference>
<evidence type="ECO:0000256" key="1">
    <source>
        <dbReference type="ARBA" id="ARBA00009018"/>
    </source>
</evidence>
<comment type="subcellular location">
    <subcellularLocation>
        <location evidence="8">Cytoplasm</location>
    </subcellularLocation>
</comment>
<sequence length="199" mass="22762">MTKVLGLTGSIATGKSTVAQLFIRENIPIIDADQISHQVIEPNQRAYQQVLRAFGDDILSSDQKINRKKLAELIFNDKAKRDLLNQIVHPIIIDQLIEERDRLISEGHALVVLDIPLLYELNLTNLVDKVIVVYTTRMTQLDRLMNRDQLTKLEAEQRINSQISIEEKKQKADYVIDNNGTKEVTAEQFEQLLNSLKTD</sequence>
<dbReference type="SUPFAM" id="SSF52540">
    <property type="entry name" value="P-loop containing nucleoside triphosphate hydrolases"/>
    <property type="match status" value="1"/>
</dbReference>
<dbReference type="PROSITE" id="PS51219">
    <property type="entry name" value="DPCK"/>
    <property type="match status" value="1"/>
</dbReference>
<gene>
    <name evidence="8 10" type="primary">coaE</name>
    <name evidence="10" type="ordered locus">AXY_09420</name>
</gene>
<keyword evidence="6 8" id="KW-0067">ATP-binding</keyword>
<comment type="pathway">
    <text evidence="8">Cofactor biosynthesis; coenzyme A biosynthesis; CoA from (R)-pantothenate: step 5/5.</text>
</comment>